<proteinExistence type="inferred from homology"/>
<dbReference type="InterPro" id="IPR005702">
    <property type="entry name" value="Wzc-like_C"/>
</dbReference>
<evidence type="ECO:0000256" key="6">
    <source>
        <dbReference type="ARBA" id="ARBA00022475"/>
    </source>
</evidence>
<keyword evidence="9" id="KW-0812">Transmembrane</keyword>
<evidence type="ECO:0000256" key="15">
    <source>
        <dbReference type="ARBA" id="ARBA00023137"/>
    </source>
</evidence>
<evidence type="ECO:0000313" key="22">
    <source>
        <dbReference type="Proteomes" id="UP000729733"/>
    </source>
</evidence>
<evidence type="ECO:0000256" key="12">
    <source>
        <dbReference type="ARBA" id="ARBA00022840"/>
    </source>
</evidence>
<dbReference type="Pfam" id="PF02706">
    <property type="entry name" value="Wzz"/>
    <property type="match status" value="1"/>
</dbReference>
<comment type="caution">
    <text evidence="21">The sequence shown here is derived from an EMBL/GenBank/DDBJ whole genome shotgun (WGS) entry which is preliminary data.</text>
</comment>
<keyword evidence="6" id="KW-1003">Cell membrane</keyword>
<feature type="domain" description="Tyrosine-protein kinase G-rich" evidence="20">
    <location>
        <begin position="377"/>
        <end position="454"/>
    </location>
</feature>
<name>A0A964BNM7_9CYAN</name>
<evidence type="ECO:0000256" key="9">
    <source>
        <dbReference type="ARBA" id="ARBA00022692"/>
    </source>
</evidence>
<keyword evidence="22" id="KW-1185">Reference proteome</keyword>
<dbReference type="EC" id="2.7.10.2" evidence="5"/>
<evidence type="ECO:0000256" key="3">
    <source>
        <dbReference type="ARBA" id="ARBA00007316"/>
    </source>
</evidence>
<dbReference type="GO" id="GO:0042802">
    <property type="term" value="F:identical protein binding"/>
    <property type="evidence" value="ECO:0007669"/>
    <property type="project" value="UniProtKB-ARBA"/>
</dbReference>
<sequence length="726" mass="80557">MDPNLHLEEYIDFNRYWQVIKRRWVPATATFAGILGISLIAALTSEKVFEAEAQLQIKPDNTENVLGIKGVAGESKTRVLDSKDPLETEAKILQSRPIVEKLIKELELKDKNGKTLTYKNVAKNLQVEPVIGTELLQVSYADPDPDVAVAFVDRAVEIYREDYALFSRREVEKARNFLESELPKAEDNVRQAEEELRQFKNRNRIPDIDGITTTTIDSLSGVEGQIDGVEAELKDINAQFNRLGTQLNMTWQEASAVSSLSQSISVQRVLGRLQDVKVALAQKKNFLSDSAPQIVSLKEEEADLNALLEREIASTLGSQPSNLTSKINILSLGELKQAQLAQYGELGLRKEGLEQKLASLRNTYSAYQRRSDNLPQLQQQQRELQRKVEAAQKNFNTLLSRKQEIDVLVNKDNDKVRVVANAALAEDPVNPDGKVIVAAGAMMGALFGMALAFLLDLKDNTIKNTQEVEDLFAYPLHGIVPNLSLSPEKGQLQLAGTTTANLPEQVVTDVSMLPLKEAYQNIQVNLKLLDSDTEQKLIAITSSVPQEGKSSVSANLAVARAQCGQRILLVDADMRRPTQHHIWEISNQVGLSNVLKHETQWEDGVQNVMPNLDVLTAGTIPDHPIALLDSAFMKAFIDNVARHYDQVIFDTPPIIGIADTKIIGKLVNGFLFVVRPGVADYGSASAAKKMLDSTGLKVLGVIVNGADMNREPYYYNSYYYKEQNNN</sequence>
<evidence type="ECO:0000313" key="21">
    <source>
        <dbReference type="EMBL" id="MCC0175956.1"/>
    </source>
</evidence>
<evidence type="ECO:0000259" key="18">
    <source>
        <dbReference type="Pfam" id="PF02706"/>
    </source>
</evidence>
<keyword evidence="15" id="KW-0829">Tyrosine-protein kinase</keyword>
<dbReference type="Pfam" id="PF13614">
    <property type="entry name" value="AAA_31"/>
    <property type="match status" value="1"/>
</dbReference>
<feature type="coiled-coil region" evidence="17">
    <location>
        <begin position="343"/>
        <end position="401"/>
    </location>
</feature>
<dbReference type="FunFam" id="3.40.50.300:FF:000527">
    <property type="entry name" value="Tyrosine-protein kinase etk"/>
    <property type="match status" value="1"/>
</dbReference>
<feature type="coiled-coil region" evidence="17">
    <location>
        <begin position="168"/>
        <end position="246"/>
    </location>
</feature>
<dbReference type="InterPro" id="IPR050445">
    <property type="entry name" value="Bact_polysacc_biosynth/exp"/>
</dbReference>
<protein>
    <recommendedName>
        <fullName evidence="5">non-specific protein-tyrosine kinase</fullName>
        <ecNumber evidence="5">2.7.10.2</ecNumber>
    </recommendedName>
</protein>
<keyword evidence="13" id="KW-1133">Transmembrane helix</keyword>
<dbReference type="InterPro" id="IPR003856">
    <property type="entry name" value="LPS_length_determ_N"/>
</dbReference>
<dbReference type="GO" id="GO:0005886">
    <property type="term" value="C:plasma membrane"/>
    <property type="evidence" value="ECO:0007669"/>
    <property type="project" value="UniProtKB-SubCell"/>
</dbReference>
<dbReference type="PANTHER" id="PTHR32309:SF13">
    <property type="entry name" value="FERRIC ENTEROBACTIN TRANSPORT PROTEIN FEPE"/>
    <property type="match status" value="1"/>
</dbReference>
<dbReference type="GO" id="GO:0005524">
    <property type="term" value="F:ATP binding"/>
    <property type="evidence" value="ECO:0007669"/>
    <property type="project" value="UniProtKB-KW"/>
</dbReference>
<dbReference type="Pfam" id="PF13807">
    <property type="entry name" value="GNVR"/>
    <property type="match status" value="1"/>
</dbReference>
<dbReference type="InterPro" id="IPR032807">
    <property type="entry name" value="GNVR"/>
</dbReference>
<keyword evidence="10" id="KW-0547">Nucleotide-binding</keyword>
<accession>A0A964BNM7</accession>
<evidence type="ECO:0000256" key="8">
    <source>
        <dbReference type="ARBA" id="ARBA00022679"/>
    </source>
</evidence>
<dbReference type="CDD" id="cd05387">
    <property type="entry name" value="BY-kinase"/>
    <property type="match status" value="1"/>
</dbReference>
<dbReference type="InterPro" id="IPR025669">
    <property type="entry name" value="AAA_dom"/>
</dbReference>
<evidence type="ECO:0000256" key="10">
    <source>
        <dbReference type="ARBA" id="ARBA00022741"/>
    </source>
</evidence>
<evidence type="ECO:0000256" key="7">
    <source>
        <dbReference type="ARBA" id="ARBA00022519"/>
    </source>
</evidence>
<evidence type="ECO:0000256" key="13">
    <source>
        <dbReference type="ARBA" id="ARBA00022989"/>
    </source>
</evidence>
<dbReference type="SUPFAM" id="SSF52540">
    <property type="entry name" value="P-loop containing nucleoside triphosphate hydrolases"/>
    <property type="match status" value="1"/>
</dbReference>
<comment type="subcellular location">
    <subcellularLocation>
        <location evidence="1">Cell inner membrane</location>
        <topology evidence="1">Multi-pass membrane protein</topology>
    </subcellularLocation>
</comment>
<dbReference type="Proteomes" id="UP000729733">
    <property type="component" value="Unassembled WGS sequence"/>
</dbReference>
<evidence type="ECO:0000256" key="1">
    <source>
        <dbReference type="ARBA" id="ARBA00004429"/>
    </source>
</evidence>
<keyword evidence="17" id="KW-0175">Coiled coil</keyword>
<dbReference type="InterPro" id="IPR027417">
    <property type="entry name" value="P-loop_NTPase"/>
</dbReference>
<organism evidence="21 22">
    <name type="scientific">Waterburya agarophytonicola KI4</name>
    <dbReference type="NCBI Taxonomy" id="2874699"/>
    <lineage>
        <taxon>Bacteria</taxon>
        <taxon>Bacillati</taxon>
        <taxon>Cyanobacteriota</taxon>
        <taxon>Cyanophyceae</taxon>
        <taxon>Pleurocapsales</taxon>
        <taxon>Hyellaceae</taxon>
        <taxon>Waterburya</taxon>
        <taxon>Waterburya agarophytonicola</taxon>
    </lineage>
</organism>
<feature type="domain" description="AAA" evidence="19">
    <location>
        <begin position="536"/>
        <end position="659"/>
    </location>
</feature>
<gene>
    <name evidence="21" type="ORF">I4641_03040</name>
</gene>
<evidence type="ECO:0000256" key="2">
    <source>
        <dbReference type="ARBA" id="ARBA00006683"/>
    </source>
</evidence>
<keyword evidence="7" id="KW-0997">Cell inner membrane</keyword>
<comment type="similarity">
    <text evidence="2">Belongs to the CpsC/CapA family.</text>
</comment>
<evidence type="ECO:0000256" key="5">
    <source>
        <dbReference type="ARBA" id="ARBA00011903"/>
    </source>
</evidence>
<evidence type="ECO:0000256" key="16">
    <source>
        <dbReference type="ARBA" id="ARBA00051245"/>
    </source>
</evidence>
<keyword evidence="8 21" id="KW-0808">Transferase</keyword>
<dbReference type="AlphaFoldDB" id="A0A964BNM7"/>
<evidence type="ECO:0000256" key="11">
    <source>
        <dbReference type="ARBA" id="ARBA00022777"/>
    </source>
</evidence>
<dbReference type="RefSeq" id="WP_229638985.1">
    <property type="nucleotide sequence ID" value="NZ_JADWDC010000005.1"/>
</dbReference>
<evidence type="ECO:0000259" key="20">
    <source>
        <dbReference type="Pfam" id="PF13807"/>
    </source>
</evidence>
<comment type="similarity">
    <text evidence="4">Belongs to the etk/wzc family.</text>
</comment>
<feature type="domain" description="Polysaccharide chain length determinant N-terminal" evidence="18">
    <location>
        <begin position="11"/>
        <end position="106"/>
    </location>
</feature>
<keyword evidence="12" id="KW-0067">ATP-binding</keyword>
<evidence type="ECO:0000259" key="19">
    <source>
        <dbReference type="Pfam" id="PF13614"/>
    </source>
</evidence>
<dbReference type="NCBIfam" id="TIGR01007">
    <property type="entry name" value="eps_fam"/>
    <property type="match status" value="1"/>
</dbReference>
<dbReference type="Gene3D" id="3.40.50.300">
    <property type="entry name" value="P-loop containing nucleotide triphosphate hydrolases"/>
    <property type="match status" value="1"/>
</dbReference>
<keyword evidence="14" id="KW-0472">Membrane</keyword>
<keyword evidence="11" id="KW-0418">Kinase</keyword>
<evidence type="ECO:0000256" key="4">
    <source>
        <dbReference type="ARBA" id="ARBA00008883"/>
    </source>
</evidence>
<evidence type="ECO:0000256" key="17">
    <source>
        <dbReference type="SAM" id="Coils"/>
    </source>
</evidence>
<reference evidence="21" key="1">
    <citation type="journal article" date="2021" name="Antonie Van Leeuwenhoek">
        <title>Draft genome and description of Waterburya agarophytonicola gen. nov. sp. nov. (Pleurocapsales, Cyanobacteria): a seaweed symbiont.</title>
        <authorList>
            <person name="Bonthond G."/>
            <person name="Shalygin S."/>
            <person name="Bayer T."/>
            <person name="Weinberger F."/>
        </authorList>
    </citation>
    <scope>NUCLEOTIDE SEQUENCE</scope>
    <source>
        <strain evidence="21">KI4</strain>
    </source>
</reference>
<dbReference type="PANTHER" id="PTHR32309">
    <property type="entry name" value="TYROSINE-PROTEIN KINASE"/>
    <property type="match status" value="1"/>
</dbReference>
<evidence type="ECO:0000256" key="14">
    <source>
        <dbReference type="ARBA" id="ARBA00023136"/>
    </source>
</evidence>
<comment type="similarity">
    <text evidence="3">Belongs to the CpsD/CapB family.</text>
</comment>
<dbReference type="GO" id="GO:0004715">
    <property type="term" value="F:non-membrane spanning protein tyrosine kinase activity"/>
    <property type="evidence" value="ECO:0007669"/>
    <property type="project" value="UniProtKB-EC"/>
</dbReference>
<comment type="catalytic activity">
    <reaction evidence="16">
        <text>L-tyrosyl-[protein] + ATP = O-phospho-L-tyrosyl-[protein] + ADP + H(+)</text>
        <dbReference type="Rhea" id="RHEA:10596"/>
        <dbReference type="Rhea" id="RHEA-COMP:10136"/>
        <dbReference type="Rhea" id="RHEA-COMP:20101"/>
        <dbReference type="ChEBI" id="CHEBI:15378"/>
        <dbReference type="ChEBI" id="CHEBI:30616"/>
        <dbReference type="ChEBI" id="CHEBI:46858"/>
        <dbReference type="ChEBI" id="CHEBI:61978"/>
        <dbReference type="ChEBI" id="CHEBI:456216"/>
        <dbReference type="EC" id="2.7.10.2"/>
    </reaction>
</comment>
<dbReference type="EMBL" id="JADWDC010000005">
    <property type="protein sequence ID" value="MCC0175956.1"/>
    <property type="molecule type" value="Genomic_DNA"/>
</dbReference>